<dbReference type="Pfam" id="PF18894">
    <property type="entry name" value="PhageMetallopep"/>
    <property type="match status" value="1"/>
</dbReference>
<accession>A0A1F8BC05</accession>
<reference evidence="2 3" key="1">
    <citation type="journal article" date="2016" name="Nat. Commun.">
        <title>Thousands of microbial genomes shed light on interconnected biogeochemical processes in an aquifer system.</title>
        <authorList>
            <person name="Anantharaman K."/>
            <person name="Brown C.T."/>
            <person name="Hug L.A."/>
            <person name="Sharon I."/>
            <person name="Castelle C.J."/>
            <person name="Probst A.J."/>
            <person name="Thomas B.C."/>
            <person name="Singh A."/>
            <person name="Wilkins M.J."/>
            <person name="Karaoz U."/>
            <person name="Brodie E.L."/>
            <person name="Williams K.H."/>
            <person name="Hubbard S.S."/>
            <person name="Banfield J.F."/>
        </authorList>
    </citation>
    <scope>NUCLEOTIDE SEQUENCE [LARGE SCALE GENOMIC DNA]</scope>
</reference>
<evidence type="ECO:0000259" key="1">
    <source>
        <dbReference type="Pfam" id="PF18894"/>
    </source>
</evidence>
<sequence length="137" mass="16103">MPRYLKYRGKFIFSENKSLKKRVNRLVSSLSLNWVDAMRIFTVSSINSRSRAVARIWGLSKIWQEILNIKPAYIIETVSEKFEKLSEGQKDEVILHELAHIPKNFSGALVAHTRRGKSNFHKKLDEIITNHRRQKRK</sequence>
<dbReference type="Proteomes" id="UP000177082">
    <property type="component" value="Unassembled WGS sequence"/>
</dbReference>
<dbReference type="EMBL" id="MGHF01000035">
    <property type="protein sequence ID" value="OGM61572.1"/>
    <property type="molecule type" value="Genomic_DNA"/>
</dbReference>
<evidence type="ECO:0000313" key="3">
    <source>
        <dbReference type="Proteomes" id="UP000177082"/>
    </source>
</evidence>
<dbReference type="AlphaFoldDB" id="A0A1F8BC05"/>
<dbReference type="InterPro" id="IPR043998">
    <property type="entry name" value="Put_Metallopep"/>
</dbReference>
<proteinExistence type="predicted"/>
<organism evidence="2 3">
    <name type="scientific">Candidatus Woesebacteria bacterium RIFCSPLOWO2_01_FULL_39_21</name>
    <dbReference type="NCBI Taxonomy" id="1802519"/>
    <lineage>
        <taxon>Bacteria</taxon>
        <taxon>Candidatus Woeseibacteriota</taxon>
    </lineage>
</organism>
<dbReference type="STRING" id="1802519.A2961_03865"/>
<feature type="domain" description="Putative phage metallopeptidase" evidence="1">
    <location>
        <begin position="13"/>
        <end position="120"/>
    </location>
</feature>
<protein>
    <recommendedName>
        <fullName evidence="1">Putative phage metallopeptidase domain-containing protein</fullName>
    </recommendedName>
</protein>
<name>A0A1F8BC05_9BACT</name>
<comment type="caution">
    <text evidence="2">The sequence shown here is derived from an EMBL/GenBank/DDBJ whole genome shotgun (WGS) entry which is preliminary data.</text>
</comment>
<gene>
    <name evidence="2" type="ORF">A2961_03865</name>
</gene>
<evidence type="ECO:0000313" key="2">
    <source>
        <dbReference type="EMBL" id="OGM61572.1"/>
    </source>
</evidence>